<dbReference type="InterPro" id="IPR028973">
    <property type="entry name" value="PhnB-like"/>
</dbReference>
<organism evidence="2 3">
    <name type="scientific">Listeria booriae</name>
    <dbReference type="NCBI Taxonomy" id="1552123"/>
    <lineage>
        <taxon>Bacteria</taxon>
        <taxon>Bacillati</taxon>
        <taxon>Bacillota</taxon>
        <taxon>Bacilli</taxon>
        <taxon>Bacillales</taxon>
        <taxon>Listeriaceae</taxon>
        <taxon>Listeria</taxon>
    </lineage>
</organism>
<dbReference type="EMBL" id="JAASTX010000006">
    <property type="protein sequence ID" value="MBC1491503.1"/>
    <property type="molecule type" value="Genomic_DNA"/>
</dbReference>
<dbReference type="PANTHER" id="PTHR33990:SF1">
    <property type="entry name" value="PROTEIN YJDN"/>
    <property type="match status" value="1"/>
</dbReference>
<dbReference type="InterPro" id="IPR029068">
    <property type="entry name" value="Glyas_Bleomycin-R_OHBP_Dase"/>
</dbReference>
<dbReference type="Gene3D" id="3.10.180.10">
    <property type="entry name" value="2,3-Dihydroxybiphenyl 1,2-Dioxygenase, domain 1"/>
    <property type="match status" value="1"/>
</dbReference>
<proteinExistence type="predicted"/>
<dbReference type="AlphaFoldDB" id="A0A7X0XCN6"/>
<dbReference type="CDD" id="cd06588">
    <property type="entry name" value="PhnB_like"/>
    <property type="match status" value="1"/>
</dbReference>
<sequence>MMKQLIPYLTTDHCKEAVDYYHAIFGGEIKNFQMSDGIPGFEEYPNKVLHAEIVVSEQITLYLNDIFQTPVAEGNSVILGLEFDSEAEITKVYKALAEEGSIEMELQEAFWGAVHAKVVDKFGFSWELNWEK</sequence>
<evidence type="ECO:0000313" key="2">
    <source>
        <dbReference type="EMBL" id="MBC1491503.1"/>
    </source>
</evidence>
<dbReference type="PANTHER" id="PTHR33990">
    <property type="entry name" value="PROTEIN YJDN-RELATED"/>
    <property type="match status" value="1"/>
</dbReference>
<evidence type="ECO:0000259" key="1">
    <source>
        <dbReference type="Pfam" id="PF06983"/>
    </source>
</evidence>
<accession>A0A7X0XCN6</accession>
<feature type="domain" description="PhnB-like" evidence="1">
    <location>
        <begin position="12"/>
        <end position="128"/>
    </location>
</feature>
<dbReference type="Proteomes" id="UP000533953">
    <property type="component" value="Unassembled WGS sequence"/>
</dbReference>
<dbReference type="RefSeq" id="WP_185401696.1">
    <property type="nucleotide sequence ID" value="NZ_JAARQU010000031.1"/>
</dbReference>
<dbReference type="Pfam" id="PF06983">
    <property type="entry name" value="3-dmu-9_3-mt"/>
    <property type="match status" value="1"/>
</dbReference>
<comment type="caution">
    <text evidence="2">The sequence shown here is derived from an EMBL/GenBank/DDBJ whole genome shotgun (WGS) entry which is preliminary data.</text>
</comment>
<gene>
    <name evidence="2" type="ORF">HCI99_06665</name>
</gene>
<protein>
    <submittedName>
        <fullName evidence="2">VOC family protein</fullName>
    </submittedName>
</protein>
<reference evidence="2 3" key="1">
    <citation type="submission" date="2020-03" db="EMBL/GenBank/DDBJ databases">
        <title>Soil Listeria distribution.</title>
        <authorList>
            <person name="Liao J."/>
            <person name="Wiedmann M."/>
        </authorList>
    </citation>
    <scope>NUCLEOTIDE SEQUENCE [LARGE SCALE GENOMIC DNA]</scope>
    <source>
        <strain evidence="2 3">FSL L7-1547</strain>
    </source>
</reference>
<evidence type="ECO:0000313" key="3">
    <source>
        <dbReference type="Proteomes" id="UP000533953"/>
    </source>
</evidence>
<dbReference type="SUPFAM" id="SSF54593">
    <property type="entry name" value="Glyoxalase/Bleomycin resistance protein/Dihydroxybiphenyl dioxygenase"/>
    <property type="match status" value="1"/>
</dbReference>
<name>A0A7X0XCN6_9LIST</name>